<proteinExistence type="predicted"/>
<dbReference type="STRING" id="1841610.A6X21_03680"/>
<organism evidence="2 3">
    <name type="scientific">Planctopirus hydrillae</name>
    <dbReference type="NCBI Taxonomy" id="1841610"/>
    <lineage>
        <taxon>Bacteria</taxon>
        <taxon>Pseudomonadati</taxon>
        <taxon>Planctomycetota</taxon>
        <taxon>Planctomycetia</taxon>
        <taxon>Planctomycetales</taxon>
        <taxon>Planctomycetaceae</taxon>
        <taxon>Planctopirus</taxon>
    </lineage>
</organism>
<dbReference type="AlphaFoldDB" id="A0A1C3ENG0"/>
<gene>
    <name evidence="2" type="ORF">A6X21_03680</name>
</gene>
<reference evidence="2 3" key="1">
    <citation type="submission" date="2016-05" db="EMBL/GenBank/DDBJ databases">
        <title>Genomic and physiological characterization of Planctopirus sp. isolated from fresh water lake.</title>
        <authorList>
            <person name="Subhash Y."/>
            <person name="Ramana C."/>
        </authorList>
    </citation>
    <scope>NUCLEOTIDE SEQUENCE [LARGE SCALE GENOMIC DNA]</scope>
    <source>
        <strain evidence="2 3">JC280</strain>
    </source>
</reference>
<dbReference type="EMBL" id="LYDR01000039">
    <property type="protein sequence ID" value="ODA34771.1"/>
    <property type="molecule type" value="Genomic_DNA"/>
</dbReference>
<accession>A0A1C3ENG0</accession>
<dbReference type="RefSeq" id="WP_068846245.1">
    <property type="nucleotide sequence ID" value="NZ_LYDR01000039.1"/>
</dbReference>
<sequence>MAKRLAIGFMTVYFSMLSLGVLAHTFGVGNLSNPVMYYFVWDMFCGWSAHEYRYHFIAEGESGTYYDVTHGPWGDVQLFGSPTRATYDSVGNAFGPIAMNVLKHTQHEPIQCVHIIEEAWPKKYNIPDYLWASRFEEPKEKFSYHTRRMIVNPDSTVVVDQPNYPSWLYAQTVHANPRLQADSRRGKPFYAVNPELRQSAFSYSQGTSDSGIQRTGYTTSE</sequence>
<keyword evidence="3" id="KW-1185">Reference proteome</keyword>
<comment type="caution">
    <text evidence="2">The sequence shown here is derived from an EMBL/GenBank/DDBJ whole genome shotgun (WGS) entry which is preliminary data.</text>
</comment>
<feature type="region of interest" description="Disordered" evidence="1">
    <location>
        <begin position="202"/>
        <end position="221"/>
    </location>
</feature>
<protein>
    <submittedName>
        <fullName evidence="2">Uncharacterized protein</fullName>
    </submittedName>
</protein>
<evidence type="ECO:0000256" key="1">
    <source>
        <dbReference type="SAM" id="MobiDB-lite"/>
    </source>
</evidence>
<dbReference type="OrthoDB" id="210749at2"/>
<evidence type="ECO:0000313" key="2">
    <source>
        <dbReference type="EMBL" id="ODA34771.1"/>
    </source>
</evidence>
<dbReference type="Proteomes" id="UP000094828">
    <property type="component" value="Unassembled WGS sequence"/>
</dbReference>
<evidence type="ECO:0000313" key="3">
    <source>
        <dbReference type="Proteomes" id="UP000094828"/>
    </source>
</evidence>
<name>A0A1C3ENG0_9PLAN</name>